<organism evidence="2 3">
    <name type="scientific">Streptomyces griseoloalbus</name>
    <dbReference type="NCBI Taxonomy" id="67303"/>
    <lineage>
        <taxon>Bacteria</taxon>
        <taxon>Bacillati</taxon>
        <taxon>Actinomycetota</taxon>
        <taxon>Actinomycetes</taxon>
        <taxon>Kitasatosporales</taxon>
        <taxon>Streptomycetaceae</taxon>
        <taxon>Streptomyces</taxon>
    </lineage>
</organism>
<dbReference type="Proteomes" id="UP000568022">
    <property type="component" value="Unassembled WGS sequence"/>
</dbReference>
<feature type="region of interest" description="Disordered" evidence="1">
    <location>
        <begin position="1"/>
        <end position="42"/>
    </location>
</feature>
<comment type="caution">
    <text evidence="2">The sequence shown here is derived from an EMBL/GenBank/DDBJ whole genome shotgun (WGS) entry which is preliminary data.</text>
</comment>
<gene>
    <name evidence="2" type="ORF">FHS32_002360</name>
</gene>
<dbReference type="EMBL" id="JACHJE010000005">
    <property type="protein sequence ID" value="MBB5125626.1"/>
    <property type="molecule type" value="Genomic_DNA"/>
</dbReference>
<accession>A0A7W8F9Q8</accession>
<keyword evidence="3" id="KW-1185">Reference proteome</keyword>
<dbReference type="AlphaFoldDB" id="A0A7W8F9Q8"/>
<name>A0A7W8F9Q8_9ACTN</name>
<sequence>MLVGADDGGVDPNQPVDVTGRVQERHRRRKGRRGGRPPVFDPEVHRRRDIVERFFNRFKGFRGVASRYDKTATS</sequence>
<evidence type="ECO:0000313" key="2">
    <source>
        <dbReference type="EMBL" id="MBB5125626.1"/>
    </source>
</evidence>
<feature type="compositionally biased region" description="Basic residues" evidence="1">
    <location>
        <begin position="24"/>
        <end position="35"/>
    </location>
</feature>
<proteinExistence type="predicted"/>
<protein>
    <submittedName>
        <fullName evidence="2">Transposase</fullName>
    </submittedName>
</protein>
<reference evidence="2 3" key="1">
    <citation type="submission" date="2020-08" db="EMBL/GenBank/DDBJ databases">
        <title>Genomic Encyclopedia of Type Strains, Phase III (KMG-III): the genomes of soil and plant-associated and newly described type strains.</title>
        <authorList>
            <person name="Whitman W."/>
        </authorList>
    </citation>
    <scope>NUCLEOTIDE SEQUENCE [LARGE SCALE GENOMIC DNA]</scope>
    <source>
        <strain evidence="2 3">CECT 3226</strain>
    </source>
</reference>
<evidence type="ECO:0000256" key="1">
    <source>
        <dbReference type="SAM" id="MobiDB-lite"/>
    </source>
</evidence>
<evidence type="ECO:0000313" key="3">
    <source>
        <dbReference type="Proteomes" id="UP000568022"/>
    </source>
</evidence>